<dbReference type="Gene3D" id="1.10.1900.10">
    <property type="entry name" value="c-terminal domain of poly(a) binding protein"/>
    <property type="match status" value="1"/>
</dbReference>
<dbReference type="InterPro" id="IPR008316">
    <property type="entry name" value="UCP029876"/>
</dbReference>
<dbReference type="EMBL" id="LDQV01000012">
    <property type="protein sequence ID" value="KTR27988.1"/>
    <property type="molecule type" value="Genomic_DNA"/>
</dbReference>
<dbReference type="Pfam" id="PF06304">
    <property type="entry name" value="DUF1048"/>
    <property type="match status" value="1"/>
</dbReference>
<dbReference type="AlphaFoldDB" id="A0AAW3MFR3"/>
<evidence type="ECO:0000313" key="2">
    <source>
        <dbReference type="Proteomes" id="UP000072605"/>
    </source>
</evidence>
<reference evidence="1 2" key="1">
    <citation type="journal article" date="2016" name="Front. Microbiol.">
        <title>Genomic Resource of Rice Seed Associated Bacteria.</title>
        <authorList>
            <person name="Midha S."/>
            <person name="Bansal K."/>
            <person name="Sharma S."/>
            <person name="Kumar N."/>
            <person name="Patil P.P."/>
            <person name="Chaudhry V."/>
            <person name="Patil P.B."/>
        </authorList>
    </citation>
    <scope>NUCLEOTIDE SEQUENCE [LARGE SCALE GENOMIC DNA]</scope>
    <source>
        <strain evidence="1 2">RSA11</strain>
    </source>
</reference>
<evidence type="ECO:0008006" key="3">
    <source>
        <dbReference type="Google" id="ProtNLM"/>
    </source>
</evidence>
<dbReference type="SUPFAM" id="SSF158560">
    <property type="entry name" value="BH3980-like"/>
    <property type="match status" value="1"/>
</dbReference>
<protein>
    <recommendedName>
        <fullName evidence="3">DUF1048 domain-containing protein</fullName>
    </recommendedName>
</protein>
<comment type="caution">
    <text evidence="1">The sequence shown here is derived from an EMBL/GenBank/DDBJ whole genome shotgun (WGS) entry which is preliminary data.</text>
</comment>
<dbReference type="Proteomes" id="UP000072605">
    <property type="component" value="Unassembled WGS sequence"/>
</dbReference>
<accession>A0AAW3MFR3</accession>
<name>A0AAW3MFR3_9BACL</name>
<evidence type="ECO:0000313" key="1">
    <source>
        <dbReference type="EMBL" id="KTR27988.1"/>
    </source>
</evidence>
<proteinExistence type="predicted"/>
<organism evidence="1 2">
    <name type="scientific">Exiguobacterium indicum</name>
    <dbReference type="NCBI Taxonomy" id="296995"/>
    <lineage>
        <taxon>Bacteria</taxon>
        <taxon>Bacillati</taxon>
        <taxon>Bacillota</taxon>
        <taxon>Bacilli</taxon>
        <taxon>Bacillales</taxon>
        <taxon>Bacillales Family XII. Incertae Sedis</taxon>
        <taxon>Exiguobacterium</taxon>
    </lineage>
</organism>
<sequence>MRIFERITGSMEAKREWRSMEKRAKSLPPRYYEAYQAIQRYLNVTGGLTSWQSSHRVLTVILELMEQAAFEQKPVTDFTGEDVAAFCDELVKDEQSWQTSYRHKLNQTIRQNS</sequence>
<gene>
    <name evidence="1" type="ORF">RSA11_04115</name>
</gene>